<dbReference type="EMBL" id="BONH01000005">
    <property type="protein sequence ID" value="GIF96559.1"/>
    <property type="molecule type" value="Genomic_DNA"/>
</dbReference>
<dbReference type="InterPro" id="IPR011042">
    <property type="entry name" value="6-blade_b-propeller_TolB-like"/>
</dbReference>
<protein>
    <recommendedName>
        <fullName evidence="2">Pyrrolo-quinoline quinone repeat domain-containing protein</fullName>
    </recommendedName>
</protein>
<keyword evidence="1" id="KW-1133">Transmembrane helix</keyword>
<evidence type="ECO:0000259" key="2">
    <source>
        <dbReference type="Pfam" id="PF13360"/>
    </source>
</evidence>
<dbReference type="Gene3D" id="2.120.10.30">
    <property type="entry name" value="TolB, C-terminal domain"/>
    <property type="match status" value="1"/>
</dbReference>
<comment type="caution">
    <text evidence="3">The sequence shown here is derived from an EMBL/GenBank/DDBJ whole genome shotgun (WGS) entry which is preliminary data.</text>
</comment>
<keyword evidence="4" id="KW-1185">Reference proteome</keyword>
<feature type="domain" description="Pyrrolo-quinoline quinone repeat" evidence="2">
    <location>
        <begin position="205"/>
        <end position="304"/>
    </location>
</feature>
<dbReference type="Proteomes" id="UP000659904">
    <property type="component" value="Unassembled WGS sequence"/>
</dbReference>
<keyword evidence="1" id="KW-0812">Transmembrane</keyword>
<sequence>MTTELGRIMQDVADNAGMRVPSGLYARARRARRRRLTALAAATTLLIAGTLALPVWRPSPPAPAEPGIDQLPTVLVSPPAGTAALGDAPLPRALALYVTADQFLPGENSPLTVVGSDDRYRSYDRPEWTFASATTNTILLSPDGRYLLMARWGSGDDTRSRLLDITTGDVRTLDTGAPLTWSPDGALAALVHYDGDGTGDDPVGGQVTVVSMPAGRELWQVPLTPLPGVFRELRAALSPDGSMLAVQQRGEVTAYHRGGTVAWRAQVAGQLAGRAAWTPDGRRLLLSDAQGRLLPLDAASGAAMATMRGVEGFQRVGREMTPLVDVVGWRGETALAIVGNQRLYELSDPPRVLMTAPDTVYELDVATARVGAQPRVPGVADPGPPPPFRLPGWAVALAAVAVIALLSRRRFRHVVRDWLRGV</sequence>
<dbReference type="SUPFAM" id="SSF50969">
    <property type="entry name" value="YVTN repeat-like/Quinoprotein amine dehydrogenase"/>
    <property type="match status" value="1"/>
</dbReference>
<accession>A0A8J3KIK0</accession>
<gene>
    <name evidence="3" type="ORF">Cci01nite_16530</name>
</gene>
<evidence type="ECO:0000256" key="1">
    <source>
        <dbReference type="SAM" id="Phobius"/>
    </source>
</evidence>
<organism evidence="3 4">
    <name type="scientific">Catellatospora citrea</name>
    <dbReference type="NCBI Taxonomy" id="53366"/>
    <lineage>
        <taxon>Bacteria</taxon>
        <taxon>Bacillati</taxon>
        <taxon>Actinomycetota</taxon>
        <taxon>Actinomycetes</taxon>
        <taxon>Micromonosporales</taxon>
        <taxon>Micromonosporaceae</taxon>
        <taxon>Catellatospora</taxon>
    </lineage>
</organism>
<dbReference type="RefSeq" id="WP_120319522.1">
    <property type="nucleotide sequence ID" value="NZ_BONH01000005.1"/>
</dbReference>
<feature type="transmembrane region" description="Helical" evidence="1">
    <location>
        <begin position="36"/>
        <end position="56"/>
    </location>
</feature>
<dbReference type="AlphaFoldDB" id="A0A8J3KIK0"/>
<evidence type="ECO:0000313" key="4">
    <source>
        <dbReference type="Proteomes" id="UP000659904"/>
    </source>
</evidence>
<evidence type="ECO:0000313" key="3">
    <source>
        <dbReference type="EMBL" id="GIF96559.1"/>
    </source>
</evidence>
<keyword evidence="1" id="KW-0472">Membrane</keyword>
<proteinExistence type="predicted"/>
<name>A0A8J3KIK0_9ACTN</name>
<dbReference type="Pfam" id="PF13360">
    <property type="entry name" value="PQQ_2"/>
    <property type="match status" value="1"/>
</dbReference>
<reference evidence="3 4" key="1">
    <citation type="submission" date="2021-01" db="EMBL/GenBank/DDBJ databases">
        <title>Whole genome shotgun sequence of Catellatospora citrea NBRC 14495.</title>
        <authorList>
            <person name="Komaki H."/>
            <person name="Tamura T."/>
        </authorList>
    </citation>
    <scope>NUCLEOTIDE SEQUENCE [LARGE SCALE GENOMIC DNA]</scope>
    <source>
        <strain evidence="3 4">NBRC 14495</strain>
    </source>
</reference>
<dbReference type="InterPro" id="IPR011044">
    <property type="entry name" value="Quino_amine_DH_bsu"/>
</dbReference>
<feature type="transmembrane region" description="Helical" evidence="1">
    <location>
        <begin position="390"/>
        <end position="407"/>
    </location>
</feature>
<dbReference type="InterPro" id="IPR002372">
    <property type="entry name" value="PQQ_rpt_dom"/>
</dbReference>